<dbReference type="InterPro" id="IPR001251">
    <property type="entry name" value="CRAL-TRIO_dom"/>
</dbReference>
<comment type="caution">
    <text evidence="4">The sequence shown here is derived from an EMBL/GenBank/DDBJ whole genome shotgun (WGS) entry which is preliminary data.</text>
</comment>
<dbReference type="Gene3D" id="3.40.525.10">
    <property type="entry name" value="CRAL-TRIO lipid binding domain"/>
    <property type="match status" value="1"/>
</dbReference>
<feature type="region of interest" description="Disordered" evidence="1">
    <location>
        <begin position="504"/>
        <end position="528"/>
    </location>
</feature>
<gene>
    <name evidence="4" type="ORF">Vafri_4784</name>
</gene>
<dbReference type="SUPFAM" id="SSF52087">
    <property type="entry name" value="CRAL/TRIO domain"/>
    <property type="match status" value="1"/>
</dbReference>
<sequence length="598" mass="63464">MWKFIGKMLLLGAARRWAKRPTAAVETAALVLVLNERRLGRGPRRDVLLHGAHLIFLPAAVIKAVHLIKYLAAGERRRSGGIGGATPLPLPGPELDAAAAVSSLEAGGGDDAGTAADPLVAQAAETATRPVLSFRHQPPPLPRSLPRAEWGLLQIPEVAPEYAAWVRCLRNVLAQQGLRSLPVGLDPDGLELTRYLLYGGLLAAHKPADAARAVAATAARVTSSVGWRASYPFMTPRELQDWDEVTWWAGPDPDGTLWLHVHLARAVVRCSRGEGRQCVQAIISQLDYGTRVLMMQPAAAAAVGVVGSGPPSTSSGVSTPTAWIPQPSAIVKATVGYVGESDEDEVGNAGVPVREGSDMSTSAHGCAGCGWRRRSMEAAAGSLGRTGSGGVAGRLDDRIRVVVVGSGSNVRQVVRMLPLFREFARLVQRHYPGRLRAMYLVDMPRGLRMSVGAVLNLLSQETRQKVKVCRVEDLPDCISGAIAFREVAQQRKVAERGLQAPVAVMQSQRGDDGDGSGSAADASGRGIPGNASSATVGRTLVAGLVLIVTAVLQPLRLRTAAAQLQQLHELRLWLVRVVPALVMAAMACLTYKSLLARP</sequence>
<keyword evidence="2" id="KW-0472">Membrane</keyword>
<reference evidence="4" key="1">
    <citation type="journal article" date="2021" name="Proc. Natl. Acad. Sci. U.S.A.">
        <title>Three genomes in the algal genus Volvox reveal the fate of a haploid sex-determining region after a transition to homothallism.</title>
        <authorList>
            <person name="Yamamoto K."/>
            <person name="Hamaji T."/>
            <person name="Kawai-Toyooka H."/>
            <person name="Matsuzaki R."/>
            <person name="Takahashi F."/>
            <person name="Nishimura Y."/>
            <person name="Kawachi M."/>
            <person name="Noguchi H."/>
            <person name="Minakuchi Y."/>
            <person name="Umen J.G."/>
            <person name="Toyoda A."/>
            <person name="Nozaki H."/>
        </authorList>
    </citation>
    <scope>NUCLEOTIDE SEQUENCE</scope>
    <source>
        <strain evidence="4">NIES-3780</strain>
    </source>
</reference>
<protein>
    <recommendedName>
        <fullName evidence="3">CRAL-TRIO domain-containing protein</fullName>
    </recommendedName>
</protein>
<evidence type="ECO:0000313" key="5">
    <source>
        <dbReference type="Proteomes" id="UP000747399"/>
    </source>
</evidence>
<dbReference type="Proteomes" id="UP000747399">
    <property type="component" value="Unassembled WGS sequence"/>
</dbReference>
<dbReference type="PANTHER" id="PTHR47041">
    <property type="entry name" value="SEC14 CYTOSOLIC FACTOR FAMILY PROTEIN / PHOSPHOGLYCERIDE TRANSFER FAMILY PROTEIN"/>
    <property type="match status" value="1"/>
</dbReference>
<evidence type="ECO:0000256" key="2">
    <source>
        <dbReference type="SAM" id="Phobius"/>
    </source>
</evidence>
<keyword evidence="5" id="KW-1185">Reference proteome</keyword>
<dbReference type="Pfam" id="PF00650">
    <property type="entry name" value="CRAL_TRIO"/>
    <property type="match status" value="1"/>
</dbReference>
<dbReference type="InterPro" id="IPR036865">
    <property type="entry name" value="CRAL-TRIO_dom_sf"/>
</dbReference>
<proteinExistence type="predicted"/>
<feature type="transmembrane region" description="Helical" evidence="2">
    <location>
        <begin position="573"/>
        <end position="594"/>
    </location>
</feature>
<dbReference type="PANTHER" id="PTHR47041:SF5">
    <property type="entry name" value="SEC14 CYTOSOLIC FACTOR FAMILY PROTEIN"/>
    <property type="match status" value="1"/>
</dbReference>
<dbReference type="AlphaFoldDB" id="A0A8J4EU64"/>
<feature type="domain" description="CRAL-TRIO" evidence="3">
    <location>
        <begin position="416"/>
        <end position="472"/>
    </location>
</feature>
<organism evidence="4 5">
    <name type="scientific">Volvox africanus</name>
    <dbReference type="NCBI Taxonomy" id="51714"/>
    <lineage>
        <taxon>Eukaryota</taxon>
        <taxon>Viridiplantae</taxon>
        <taxon>Chlorophyta</taxon>
        <taxon>core chlorophytes</taxon>
        <taxon>Chlorophyceae</taxon>
        <taxon>CS clade</taxon>
        <taxon>Chlamydomonadales</taxon>
        <taxon>Volvocaceae</taxon>
        <taxon>Volvox</taxon>
    </lineage>
</organism>
<name>A0A8J4EU64_9CHLO</name>
<dbReference type="CDD" id="cd00170">
    <property type="entry name" value="SEC14"/>
    <property type="match status" value="1"/>
</dbReference>
<dbReference type="EMBL" id="BNCO01000005">
    <property type="protein sequence ID" value="GIL48088.1"/>
    <property type="molecule type" value="Genomic_DNA"/>
</dbReference>
<evidence type="ECO:0000256" key="1">
    <source>
        <dbReference type="SAM" id="MobiDB-lite"/>
    </source>
</evidence>
<keyword evidence="2" id="KW-1133">Transmembrane helix</keyword>
<evidence type="ECO:0000259" key="3">
    <source>
        <dbReference type="Pfam" id="PF00650"/>
    </source>
</evidence>
<accession>A0A8J4EU64</accession>
<keyword evidence="2" id="KW-0812">Transmembrane</keyword>
<evidence type="ECO:0000313" key="4">
    <source>
        <dbReference type="EMBL" id="GIL48088.1"/>
    </source>
</evidence>